<dbReference type="InterPro" id="IPR036249">
    <property type="entry name" value="Thioredoxin-like_sf"/>
</dbReference>
<reference evidence="2 3" key="1">
    <citation type="submission" date="2019-11" db="EMBL/GenBank/DDBJ databases">
        <title>Nocardia sp. nov. CT2-14 isolated from soil.</title>
        <authorList>
            <person name="Kanchanasin P."/>
            <person name="Tanasupawat S."/>
            <person name="Yuki M."/>
            <person name="Kudo T."/>
        </authorList>
    </citation>
    <scope>NUCLEOTIDE SEQUENCE [LARGE SCALE GENOMIC DNA]</scope>
    <source>
        <strain evidence="2 3">CT2-14</strain>
    </source>
</reference>
<protein>
    <submittedName>
        <fullName evidence="2">NrdH-redoxin</fullName>
    </submittedName>
</protein>
<dbReference type="Pfam" id="PF00462">
    <property type="entry name" value="Glutaredoxin"/>
    <property type="match status" value="1"/>
</dbReference>
<dbReference type="InterPro" id="IPR051548">
    <property type="entry name" value="Grx-like_ET"/>
</dbReference>
<dbReference type="PANTHER" id="PTHR34386">
    <property type="entry name" value="GLUTAREDOXIN"/>
    <property type="match status" value="1"/>
</dbReference>
<dbReference type="EMBL" id="WMBB01000010">
    <property type="protein sequence ID" value="MTE15322.1"/>
    <property type="molecule type" value="Genomic_DNA"/>
</dbReference>
<dbReference type="PROSITE" id="PS51354">
    <property type="entry name" value="GLUTAREDOXIN_2"/>
    <property type="match status" value="1"/>
</dbReference>
<organism evidence="2 3">
    <name type="scientific">Nocardia aurantiaca</name>
    <dbReference type="NCBI Taxonomy" id="2675850"/>
    <lineage>
        <taxon>Bacteria</taxon>
        <taxon>Bacillati</taxon>
        <taxon>Actinomycetota</taxon>
        <taxon>Actinomycetes</taxon>
        <taxon>Mycobacteriales</taxon>
        <taxon>Nocardiaceae</taxon>
        <taxon>Nocardia</taxon>
    </lineage>
</organism>
<dbReference type="SUPFAM" id="SSF52833">
    <property type="entry name" value="Thioredoxin-like"/>
    <property type="match status" value="1"/>
</dbReference>
<name>A0A6I3KZ44_9NOCA</name>
<dbReference type="GO" id="GO:0045454">
    <property type="term" value="P:cell redox homeostasis"/>
    <property type="evidence" value="ECO:0007669"/>
    <property type="project" value="TreeGrafter"/>
</dbReference>
<dbReference type="InterPro" id="IPR002109">
    <property type="entry name" value="Glutaredoxin"/>
</dbReference>
<dbReference type="Proteomes" id="UP000432464">
    <property type="component" value="Unassembled WGS sequence"/>
</dbReference>
<dbReference type="AlphaFoldDB" id="A0A6I3KZ44"/>
<comment type="caution">
    <text evidence="2">The sequence shown here is derived from an EMBL/GenBank/DDBJ whole genome shotgun (WGS) entry which is preliminary data.</text>
</comment>
<feature type="domain" description="Glutaredoxin" evidence="1">
    <location>
        <begin position="10"/>
        <end position="65"/>
    </location>
</feature>
<dbReference type="CDD" id="cd02976">
    <property type="entry name" value="NrdH"/>
    <property type="match status" value="1"/>
</dbReference>
<evidence type="ECO:0000313" key="3">
    <source>
        <dbReference type="Proteomes" id="UP000432464"/>
    </source>
</evidence>
<dbReference type="RefSeq" id="WP_154789779.1">
    <property type="nucleotide sequence ID" value="NZ_WMBB01000010.1"/>
</dbReference>
<proteinExistence type="predicted"/>
<evidence type="ECO:0000313" key="2">
    <source>
        <dbReference type="EMBL" id="MTE15322.1"/>
    </source>
</evidence>
<accession>A0A6I3KZ44</accession>
<dbReference type="PANTHER" id="PTHR34386:SF1">
    <property type="entry name" value="GLUTAREDOXIN-LIKE PROTEIN NRDH"/>
    <property type="match status" value="1"/>
</dbReference>
<keyword evidence="3" id="KW-1185">Reference proteome</keyword>
<dbReference type="Gene3D" id="3.40.30.10">
    <property type="entry name" value="Glutaredoxin"/>
    <property type="match status" value="1"/>
</dbReference>
<dbReference type="GO" id="GO:0009055">
    <property type="term" value="F:electron transfer activity"/>
    <property type="evidence" value="ECO:0007669"/>
    <property type="project" value="TreeGrafter"/>
</dbReference>
<evidence type="ECO:0000259" key="1">
    <source>
        <dbReference type="Pfam" id="PF00462"/>
    </source>
</evidence>
<gene>
    <name evidence="2" type="ORF">GLP40_21420</name>
</gene>
<sequence>MTAAATPELVVYRRPGCPYCARLRRVLNRHGIIHREIDIWQDPDAAAFVRSVADGNETVPTVVLRDGGTERNWVNPHPRQLIAIVSADAPQLTGGPRKFWPF</sequence>